<protein>
    <recommendedName>
        <fullName evidence="5">Flavin-containing monooxygenase</fullName>
        <ecNumber evidence="5">1.-.-.-</ecNumber>
    </recommendedName>
</protein>
<keyword evidence="7" id="KW-1185">Reference proteome</keyword>
<evidence type="ECO:0000256" key="1">
    <source>
        <dbReference type="ARBA" id="ARBA00009183"/>
    </source>
</evidence>
<comment type="caution">
    <text evidence="6">The sequence shown here is derived from an EMBL/GenBank/DDBJ whole genome shotgun (WGS) entry which is preliminary data.</text>
</comment>
<accession>A0AAV5DJN7</accession>
<keyword evidence="4 5" id="KW-0560">Oxidoreductase</keyword>
<keyword evidence="5" id="KW-0503">Monooxygenase</keyword>
<dbReference type="Proteomes" id="UP001054889">
    <property type="component" value="Unassembled WGS sequence"/>
</dbReference>
<dbReference type="PANTHER" id="PTHR23023">
    <property type="entry name" value="DIMETHYLANILINE MONOOXYGENASE"/>
    <property type="match status" value="1"/>
</dbReference>
<dbReference type="AlphaFoldDB" id="A0AAV5DJN7"/>
<comment type="similarity">
    <text evidence="1 5">Belongs to the FMO family.</text>
</comment>
<dbReference type="EC" id="1.-.-.-" evidence="5"/>
<dbReference type="EMBL" id="BQKI01000017">
    <property type="protein sequence ID" value="GJN10534.1"/>
    <property type="molecule type" value="Genomic_DNA"/>
</dbReference>
<evidence type="ECO:0000256" key="2">
    <source>
        <dbReference type="ARBA" id="ARBA00022630"/>
    </source>
</evidence>
<evidence type="ECO:0000256" key="5">
    <source>
        <dbReference type="RuleBase" id="RU361177"/>
    </source>
</evidence>
<dbReference type="InterPro" id="IPR036188">
    <property type="entry name" value="FAD/NAD-bd_sf"/>
</dbReference>
<dbReference type="InterPro" id="IPR050346">
    <property type="entry name" value="FMO-like"/>
</dbReference>
<dbReference type="GO" id="GO:0050661">
    <property type="term" value="F:NADP binding"/>
    <property type="evidence" value="ECO:0007669"/>
    <property type="project" value="InterPro"/>
</dbReference>
<keyword evidence="2 5" id="KW-0285">Flavoprotein</keyword>
<dbReference type="Pfam" id="PF00743">
    <property type="entry name" value="FMO-like"/>
    <property type="match status" value="1"/>
</dbReference>
<keyword evidence="3 5" id="KW-0274">FAD</keyword>
<gene>
    <name evidence="6" type="primary">ga28633</name>
    <name evidence="6" type="ORF">PR202_ga28633</name>
</gene>
<dbReference type="Gene3D" id="3.50.50.60">
    <property type="entry name" value="FAD/NAD(P)-binding domain"/>
    <property type="match status" value="1"/>
</dbReference>
<proteinExistence type="inferred from homology"/>
<dbReference type="InterPro" id="IPR020946">
    <property type="entry name" value="Flavin_mOase-like"/>
</dbReference>
<evidence type="ECO:0000256" key="4">
    <source>
        <dbReference type="ARBA" id="ARBA00023002"/>
    </source>
</evidence>
<evidence type="ECO:0000256" key="3">
    <source>
        <dbReference type="ARBA" id="ARBA00022827"/>
    </source>
</evidence>
<evidence type="ECO:0000313" key="6">
    <source>
        <dbReference type="EMBL" id="GJN10534.1"/>
    </source>
</evidence>
<reference evidence="6" key="2">
    <citation type="submission" date="2021-12" db="EMBL/GenBank/DDBJ databases">
        <title>Resequencing data analysis of finger millet.</title>
        <authorList>
            <person name="Hatakeyama M."/>
            <person name="Aluri S."/>
            <person name="Balachadran M.T."/>
            <person name="Sivarajan S.R."/>
            <person name="Poveda L."/>
            <person name="Shimizu-Inatsugi R."/>
            <person name="Schlapbach R."/>
            <person name="Sreeman S.M."/>
            <person name="Shimizu K.K."/>
        </authorList>
    </citation>
    <scope>NUCLEOTIDE SEQUENCE</scope>
</reference>
<dbReference type="GO" id="GO:0004499">
    <property type="term" value="F:N,N-dimethylaniline monooxygenase activity"/>
    <property type="evidence" value="ECO:0007669"/>
    <property type="project" value="InterPro"/>
</dbReference>
<evidence type="ECO:0000313" key="7">
    <source>
        <dbReference type="Proteomes" id="UP001054889"/>
    </source>
</evidence>
<name>A0AAV5DJN7_ELECO</name>
<comment type="cofactor">
    <cofactor evidence="5">
        <name>FAD</name>
        <dbReference type="ChEBI" id="CHEBI:57692"/>
    </cofactor>
</comment>
<dbReference type="GO" id="GO:0050660">
    <property type="term" value="F:flavin adenine dinucleotide binding"/>
    <property type="evidence" value="ECO:0007669"/>
    <property type="project" value="InterPro"/>
</dbReference>
<sequence length="99" mass="11138">MHCTGYDYSFPFLDTGGAVTVDEDGSRVSPLFEHTFPPALATGLSFVGVPKKVVVPWFYEAQARWVAQVLPGQRRLPPAEEMMRSVEEYHRRRAQAILA</sequence>
<reference evidence="6" key="1">
    <citation type="journal article" date="2018" name="DNA Res.">
        <title>Multiple hybrid de novo genome assembly of finger millet, an orphan allotetraploid crop.</title>
        <authorList>
            <person name="Hatakeyama M."/>
            <person name="Aluri S."/>
            <person name="Balachadran M.T."/>
            <person name="Sivarajan S.R."/>
            <person name="Patrignani A."/>
            <person name="Gruter S."/>
            <person name="Poveda L."/>
            <person name="Shimizu-Inatsugi R."/>
            <person name="Baeten J."/>
            <person name="Francoijs K.J."/>
            <person name="Nataraja K.N."/>
            <person name="Reddy Y.A.N."/>
            <person name="Phadnis S."/>
            <person name="Ravikumar R.L."/>
            <person name="Schlapbach R."/>
            <person name="Sreeman S.M."/>
            <person name="Shimizu K.K."/>
        </authorList>
    </citation>
    <scope>NUCLEOTIDE SEQUENCE</scope>
</reference>
<organism evidence="6 7">
    <name type="scientific">Eleusine coracana subsp. coracana</name>
    <dbReference type="NCBI Taxonomy" id="191504"/>
    <lineage>
        <taxon>Eukaryota</taxon>
        <taxon>Viridiplantae</taxon>
        <taxon>Streptophyta</taxon>
        <taxon>Embryophyta</taxon>
        <taxon>Tracheophyta</taxon>
        <taxon>Spermatophyta</taxon>
        <taxon>Magnoliopsida</taxon>
        <taxon>Liliopsida</taxon>
        <taxon>Poales</taxon>
        <taxon>Poaceae</taxon>
        <taxon>PACMAD clade</taxon>
        <taxon>Chloridoideae</taxon>
        <taxon>Cynodonteae</taxon>
        <taxon>Eleusininae</taxon>
        <taxon>Eleusine</taxon>
    </lineage>
</organism>